<dbReference type="InterPro" id="IPR045584">
    <property type="entry name" value="Pilin-like"/>
</dbReference>
<dbReference type="GO" id="GO:0015627">
    <property type="term" value="C:type II protein secretion system complex"/>
    <property type="evidence" value="ECO:0007669"/>
    <property type="project" value="InterPro"/>
</dbReference>
<dbReference type="InterPro" id="IPR012902">
    <property type="entry name" value="N_methyl_site"/>
</dbReference>
<organism evidence="13 14">
    <name type="scientific">Phytopseudomonas dryadis</name>
    <dbReference type="NCBI Taxonomy" id="2487520"/>
    <lineage>
        <taxon>Bacteria</taxon>
        <taxon>Pseudomonadati</taxon>
        <taxon>Pseudomonadota</taxon>
        <taxon>Gammaproteobacteria</taxon>
        <taxon>Pseudomonadales</taxon>
        <taxon>Pseudomonadaceae</taxon>
        <taxon>Phytopseudomonas</taxon>
    </lineage>
</organism>
<comment type="subcellular location">
    <subcellularLocation>
        <location evidence="1">Cell inner membrane</location>
        <topology evidence="1">Single-pass membrane protein</topology>
    </subcellularLocation>
</comment>
<proteinExistence type="inferred from homology"/>
<evidence type="ECO:0000313" key="14">
    <source>
        <dbReference type="Proteomes" id="UP000293172"/>
    </source>
</evidence>
<feature type="domain" description="General secretion pathway GspH" evidence="12">
    <location>
        <begin position="43"/>
        <end position="148"/>
    </location>
</feature>
<dbReference type="Pfam" id="PF07963">
    <property type="entry name" value="N_methyl"/>
    <property type="match status" value="1"/>
</dbReference>
<evidence type="ECO:0000313" key="13">
    <source>
        <dbReference type="EMBL" id="TBU92956.1"/>
    </source>
</evidence>
<dbReference type="NCBIfam" id="TIGR02532">
    <property type="entry name" value="IV_pilin_GFxxxE"/>
    <property type="match status" value="1"/>
</dbReference>
<feature type="transmembrane region" description="Helical" evidence="11">
    <location>
        <begin position="12"/>
        <end position="30"/>
    </location>
</feature>
<evidence type="ECO:0000256" key="6">
    <source>
        <dbReference type="ARBA" id="ARBA00022692"/>
    </source>
</evidence>
<keyword evidence="3" id="KW-1003">Cell membrane</keyword>
<dbReference type="RefSeq" id="WP_131198019.1">
    <property type="nucleotide sequence ID" value="NZ_QJUL01000013.1"/>
</dbReference>
<dbReference type="Proteomes" id="UP000293172">
    <property type="component" value="Unassembled WGS sequence"/>
</dbReference>
<dbReference type="EMBL" id="QJUL01000013">
    <property type="protein sequence ID" value="TBU92956.1"/>
    <property type="molecule type" value="Genomic_DNA"/>
</dbReference>
<accession>A0A4Q9R231</accession>
<keyword evidence="6 11" id="KW-0812">Transmembrane</keyword>
<dbReference type="PROSITE" id="PS00409">
    <property type="entry name" value="PROKAR_NTER_METHYL"/>
    <property type="match status" value="1"/>
</dbReference>
<dbReference type="AlphaFoldDB" id="A0A4Q9R231"/>
<dbReference type="InterPro" id="IPR022346">
    <property type="entry name" value="T2SS_GspH"/>
</dbReference>
<sequence>MRFARGFTLIELMVTIAVLAIVVSIAAPSFSNILRDNRILSITNELQGAIQLARSEAVQRRKDVVLCRRNDAGTACSNGVDWANGWVILSGTVVIKTWDGVGSLAITGPNAGLTFKPNGAVAAAADFAVTAASCNGNQKRTITVSTIGTSTQGKVNCT</sequence>
<evidence type="ECO:0000256" key="10">
    <source>
        <dbReference type="ARBA" id="ARBA00030775"/>
    </source>
</evidence>
<evidence type="ECO:0000256" key="9">
    <source>
        <dbReference type="ARBA" id="ARBA00025772"/>
    </source>
</evidence>
<evidence type="ECO:0000256" key="7">
    <source>
        <dbReference type="ARBA" id="ARBA00022989"/>
    </source>
</evidence>
<evidence type="ECO:0000256" key="3">
    <source>
        <dbReference type="ARBA" id="ARBA00022475"/>
    </source>
</evidence>
<gene>
    <name evidence="13" type="ORF">DNK44_11320</name>
</gene>
<evidence type="ECO:0000256" key="11">
    <source>
        <dbReference type="SAM" id="Phobius"/>
    </source>
</evidence>
<keyword evidence="8 11" id="KW-0472">Membrane</keyword>
<dbReference type="OrthoDB" id="5739745at2"/>
<dbReference type="Gene3D" id="3.55.40.10">
    <property type="entry name" value="minor pseudopilin epsh domain"/>
    <property type="match status" value="1"/>
</dbReference>
<reference evidence="13 14" key="1">
    <citation type="submission" date="2018-06" db="EMBL/GenBank/DDBJ databases">
        <title>Three novel Pseudomonas species isolated from symptomatic oak.</title>
        <authorList>
            <person name="Bueno-Gonzalez V."/>
            <person name="Brady C."/>
        </authorList>
    </citation>
    <scope>NUCLEOTIDE SEQUENCE [LARGE SCALE GENOMIC DNA]</scope>
    <source>
        <strain evidence="13 14">P6B</strain>
    </source>
</reference>
<dbReference type="SUPFAM" id="SSF54523">
    <property type="entry name" value="Pili subunits"/>
    <property type="match status" value="1"/>
</dbReference>
<keyword evidence="7 11" id="KW-1133">Transmembrane helix</keyword>
<dbReference type="GO" id="GO:0015628">
    <property type="term" value="P:protein secretion by the type II secretion system"/>
    <property type="evidence" value="ECO:0007669"/>
    <property type="project" value="InterPro"/>
</dbReference>
<dbReference type="GO" id="GO:0005886">
    <property type="term" value="C:plasma membrane"/>
    <property type="evidence" value="ECO:0007669"/>
    <property type="project" value="UniProtKB-SubCell"/>
</dbReference>
<evidence type="ECO:0000256" key="4">
    <source>
        <dbReference type="ARBA" id="ARBA00022481"/>
    </source>
</evidence>
<protein>
    <recommendedName>
        <fullName evidence="2">Type II secretion system protein H</fullName>
    </recommendedName>
    <alternativeName>
        <fullName evidence="10">General secretion pathway protein H</fullName>
    </alternativeName>
</protein>
<evidence type="ECO:0000256" key="1">
    <source>
        <dbReference type="ARBA" id="ARBA00004377"/>
    </source>
</evidence>
<evidence type="ECO:0000259" key="12">
    <source>
        <dbReference type="Pfam" id="PF12019"/>
    </source>
</evidence>
<name>A0A4Q9R231_9GAMM</name>
<comment type="similarity">
    <text evidence="9">Belongs to the GSP H family.</text>
</comment>
<evidence type="ECO:0000256" key="5">
    <source>
        <dbReference type="ARBA" id="ARBA00022519"/>
    </source>
</evidence>
<keyword evidence="4" id="KW-0488">Methylation</keyword>
<comment type="caution">
    <text evidence="13">The sequence shown here is derived from an EMBL/GenBank/DDBJ whole genome shotgun (WGS) entry which is preliminary data.</text>
</comment>
<dbReference type="Pfam" id="PF12019">
    <property type="entry name" value="GspH"/>
    <property type="match status" value="1"/>
</dbReference>
<keyword evidence="5" id="KW-0997">Cell inner membrane</keyword>
<evidence type="ECO:0000256" key="8">
    <source>
        <dbReference type="ARBA" id="ARBA00023136"/>
    </source>
</evidence>
<evidence type="ECO:0000256" key="2">
    <source>
        <dbReference type="ARBA" id="ARBA00021549"/>
    </source>
</evidence>